<organism evidence="1 2">
    <name type="scientific">Amorphotheca resinae ATCC 22711</name>
    <dbReference type="NCBI Taxonomy" id="857342"/>
    <lineage>
        <taxon>Eukaryota</taxon>
        <taxon>Fungi</taxon>
        <taxon>Dikarya</taxon>
        <taxon>Ascomycota</taxon>
        <taxon>Pezizomycotina</taxon>
        <taxon>Leotiomycetes</taxon>
        <taxon>Helotiales</taxon>
        <taxon>Amorphothecaceae</taxon>
        <taxon>Amorphotheca</taxon>
    </lineage>
</organism>
<dbReference type="AlphaFoldDB" id="A0A2T3AVS9"/>
<dbReference type="Proteomes" id="UP000241818">
    <property type="component" value="Unassembled WGS sequence"/>
</dbReference>
<accession>A0A2T3AVS9</accession>
<dbReference type="GeneID" id="36573953"/>
<protein>
    <submittedName>
        <fullName evidence="1">Uncharacterized protein</fullName>
    </submittedName>
</protein>
<keyword evidence="2" id="KW-1185">Reference proteome</keyword>
<dbReference type="InParanoid" id="A0A2T3AVS9"/>
<evidence type="ECO:0000313" key="2">
    <source>
        <dbReference type="Proteomes" id="UP000241818"/>
    </source>
</evidence>
<dbReference type="EMBL" id="KZ679014">
    <property type="protein sequence ID" value="PSS12784.1"/>
    <property type="molecule type" value="Genomic_DNA"/>
</dbReference>
<name>A0A2T3AVS9_AMORE</name>
<dbReference type="Pfam" id="PF20174">
    <property type="entry name" value="DUF6540"/>
    <property type="match status" value="1"/>
</dbReference>
<dbReference type="InterPro" id="IPR046670">
    <property type="entry name" value="DUF6540"/>
</dbReference>
<evidence type="ECO:0000313" key="1">
    <source>
        <dbReference type="EMBL" id="PSS12784.1"/>
    </source>
</evidence>
<proteinExistence type="predicted"/>
<gene>
    <name evidence="1" type="ORF">M430DRAFT_29373</name>
</gene>
<dbReference type="OrthoDB" id="3016366at2759"/>
<reference evidence="1 2" key="1">
    <citation type="journal article" date="2018" name="New Phytol.">
        <title>Comparative genomics and transcriptomics depict ericoid mycorrhizal fungi as versatile saprotrophs and plant mutualists.</title>
        <authorList>
            <person name="Martino E."/>
            <person name="Morin E."/>
            <person name="Grelet G.A."/>
            <person name="Kuo A."/>
            <person name="Kohler A."/>
            <person name="Daghino S."/>
            <person name="Barry K.W."/>
            <person name="Cichocki N."/>
            <person name="Clum A."/>
            <person name="Dockter R.B."/>
            <person name="Hainaut M."/>
            <person name="Kuo R.C."/>
            <person name="LaButti K."/>
            <person name="Lindahl B.D."/>
            <person name="Lindquist E.A."/>
            <person name="Lipzen A."/>
            <person name="Khouja H.R."/>
            <person name="Magnuson J."/>
            <person name="Murat C."/>
            <person name="Ohm R.A."/>
            <person name="Singer S.W."/>
            <person name="Spatafora J.W."/>
            <person name="Wang M."/>
            <person name="Veneault-Fourrey C."/>
            <person name="Henrissat B."/>
            <person name="Grigoriev I.V."/>
            <person name="Martin F.M."/>
            <person name="Perotto S."/>
        </authorList>
    </citation>
    <scope>NUCLEOTIDE SEQUENCE [LARGE SCALE GENOMIC DNA]</scope>
    <source>
        <strain evidence="1 2">ATCC 22711</strain>
    </source>
</reference>
<dbReference type="RefSeq" id="XP_024718775.1">
    <property type="nucleotide sequence ID" value="XM_024865872.1"/>
</dbReference>
<sequence>MPSNLISFDVNGLYILLSDIGAESQFHWGLYLATASKEGIIFHVVNGPQTGYNWEYQRKKSYNVPSSLTLLVGMKIAVMEPLLHEALAERLDAVPVAPSSRYGAITCRVWVKEALHALDDEGYIKLTTTVDMIEDEVTFAATENKSHMRRTTARSRGSIA</sequence>